<sequence length="206" mass="22440">MNSSAEQPHTLVLALLDEVRSETGLPVTDWVREEHGDHSIVEVCPPDAAGDVVVWLLGQIALVFLDIAEPVEFDLREEGEAERLHSLLLAAARGQVEFDELVGRSASHPYAVRWPGGEHRVTVSSWTWMWRRRMTHRVRRFPSWTGAAEPGRVLADVPDGHPTGTSEDDGAPPGEGFLVAPRESLESPPTKSVEAAGTALGGSRSD</sequence>
<accession>A0ABT1JNL2</accession>
<dbReference type="RefSeq" id="WP_026419301.1">
    <property type="nucleotide sequence ID" value="NZ_AUBJ02000001.1"/>
</dbReference>
<reference evidence="2 3" key="1">
    <citation type="submission" date="2013-07" db="EMBL/GenBank/DDBJ databases">
        <authorList>
            <consortium name="DOE Joint Genome Institute"/>
            <person name="Reeve W."/>
            <person name="Huntemann M."/>
            <person name="Han J."/>
            <person name="Chen A."/>
            <person name="Kyrpides N."/>
            <person name="Mavromatis K."/>
            <person name="Markowitz V."/>
            <person name="Palaniappan K."/>
            <person name="Ivanova N."/>
            <person name="Schaumberg A."/>
            <person name="Pati A."/>
            <person name="Liolios K."/>
            <person name="Nordberg H.P."/>
            <person name="Cantor M.N."/>
            <person name="Hua S.X."/>
            <person name="Woyke T."/>
        </authorList>
    </citation>
    <scope>NUCLEOTIDE SEQUENCE [LARGE SCALE GENOMIC DNA]</scope>
    <source>
        <strain evidence="2 3">DSM 43889</strain>
    </source>
</reference>
<name>A0ABT1JNL2_ACTCY</name>
<protein>
    <submittedName>
        <fullName evidence="2">Uncharacterized protein</fullName>
    </submittedName>
</protein>
<comment type="caution">
    <text evidence="2">The sequence shown here is derived from an EMBL/GenBank/DDBJ whole genome shotgun (WGS) entry which is preliminary data.</text>
</comment>
<evidence type="ECO:0000313" key="2">
    <source>
        <dbReference type="EMBL" id="MCP2333718.1"/>
    </source>
</evidence>
<dbReference type="EMBL" id="AUBJ02000001">
    <property type="protein sequence ID" value="MCP2333718.1"/>
    <property type="molecule type" value="Genomic_DNA"/>
</dbReference>
<proteinExistence type="predicted"/>
<organism evidence="2 3">
    <name type="scientific">Actinoalloteichus caeruleus DSM 43889</name>
    <dbReference type="NCBI Taxonomy" id="1120930"/>
    <lineage>
        <taxon>Bacteria</taxon>
        <taxon>Bacillati</taxon>
        <taxon>Actinomycetota</taxon>
        <taxon>Actinomycetes</taxon>
        <taxon>Pseudonocardiales</taxon>
        <taxon>Pseudonocardiaceae</taxon>
        <taxon>Actinoalloteichus</taxon>
        <taxon>Actinoalloteichus cyanogriseus</taxon>
    </lineage>
</organism>
<evidence type="ECO:0000313" key="3">
    <source>
        <dbReference type="Proteomes" id="UP000791080"/>
    </source>
</evidence>
<keyword evidence="3" id="KW-1185">Reference proteome</keyword>
<dbReference type="Proteomes" id="UP000791080">
    <property type="component" value="Unassembled WGS sequence"/>
</dbReference>
<feature type="region of interest" description="Disordered" evidence="1">
    <location>
        <begin position="150"/>
        <end position="206"/>
    </location>
</feature>
<evidence type="ECO:0000256" key="1">
    <source>
        <dbReference type="SAM" id="MobiDB-lite"/>
    </source>
</evidence>
<gene>
    <name evidence="2" type="ORF">G443_003988</name>
</gene>
<reference evidence="2 3" key="2">
    <citation type="submission" date="2022-06" db="EMBL/GenBank/DDBJ databases">
        <title>Genomic Encyclopedia of Type Strains, Phase I: the one thousand microbial genomes (KMG-I) project.</title>
        <authorList>
            <person name="Kyrpides N."/>
        </authorList>
    </citation>
    <scope>NUCLEOTIDE SEQUENCE [LARGE SCALE GENOMIC DNA]</scope>
    <source>
        <strain evidence="2 3">DSM 43889</strain>
    </source>
</reference>